<keyword evidence="6" id="KW-0119">Carbohydrate metabolism</keyword>
<evidence type="ECO:0000256" key="3">
    <source>
        <dbReference type="ARBA" id="ARBA00012744"/>
    </source>
</evidence>
<dbReference type="PANTHER" id="PTHR10353:SF36">
    <property type="entry name" value="LP05116P"/>
    <property type="match status" value="1"/>
</dbReference>
<feature type="active site" description="Proton donor" evidence="9">
    <location>
        <position position="168"/>
    </location>
</feature>
<evidence type="ECO:0000256" key="5">
    <source>
        <dbReference type="ARBA" id="ARBA00023001"/>
    </source>
</evidence>
<dbReference type="Proteomes" id="UP001254832">
    <property type="component" value="Unassembled WGS sequence"/>
</dbReference>
<dbReference type="PRINTS" id="PR00131">
    <property type="entry name" value="GLHYDRLASE1"/>
</dbReference>
<feature type="binding site" evidence="10">
    <location>
        <position position="123"/>
    </location>
    <ligand>
        <name>substrate</name>
    </ligand>
</feature>
<dbReference type="Pfam" id="PF00232">
    <property type="entry name" value="Glyco_hydro_1"/>
    <property type="match status" value="1"/>
</dbReference>
<protein>
    <recommendedName>
        <fullName evidence="3 12">Beta-glucosidase</fullName>
        <ecNumber evidence="3 12">3.2.1.21</ecNumber>
    </recommendedName>
</protein>
<sequence>MMNKQVLPFPADFMWGTSTSSYQIEGAANEGGRVPSVWDTFSRVPGKVVDGDHGDIACDHYHRYPEDIALIQKLGFKHYRFSIAWPRIITAPGVINEEGLAFYERLLDEVEQAGLIPMVTMYHWDLPQWIEDKGGWTNRAVLEQFREYASVVMERFGSRVGWWNTINEPYCASILGYGTGDHAPGHQNWYEAFTAAHHLLLSHGIAMELHREKGLSSQIGITLNMEYVDPASDAPQDVAAAARRDGFLNRWFAEPIFHGRYPQDMVEWYGDQAQGMDFVHEGDLERIHQPGDFLGINYYARSVIKAASDHSLLQAEQVLFTEPVTDMGWEIHPDSLYRLLTRVQRDFTQGLPILITENGAAMKDELEHGVVKDESRRQYIQDHLVACHRFIQEGGQLHGYYLWSFLDNFEWAFGYSKRFGIVYVDYTTQERTPKESAKWISKVIQANSLEISETEAVSNVETR</sequence>
<feature type="binding site" evidence="10">
    <location>
        <position position="299"/>
    </location>
    <ligand>
        <name>substrate</name>
    </ligand>
</feature>
<organism evidence="13 14">
    <name type="scientific">Paenibacillus amylolyticus</name>
    <dbReference type="NCBI Taxonomy" id="1451"/>
    <lineage>
        <taxon>Bacteria</taxon>
        <taxon>Bacillati</taxon>
        <taxon>Bacillota</taxon>
        <taxon>Bacilli</taxon>
        <taxon>Bacillales</taxon>
        <taxon>Paenibacillaceae</taxon>
        <taxon>Paenibacillus</taxon>
    </lineage>
</organism>
<evidence type="ECO:0000256" key="8">
    <source>
        <dbReference type="ARBA" id="ARBA00023326"/>
    </source>
</evidence>
<evidence type="ECO:0000256" key="2">
    <source>
        <dbReference type="ARBA" id="ARBA00010838"/>
    </source>
</evidence>
<dbReference type="FunFam" id="3.20.20.80:FF:000004">
    <property type="entry name" value="Beta-glucosidase 6-phospho-beta-glucosidase"/>
    <property type="match status" value="1"/>
</dbReference>
<dbReference type="AlphaFoldDB" id="A0AAP5H5S3"/>
<keyword evidence="5" id="KW-0136">Cellulose degradation</keyword>
<dbReference type="NCBIfam" id="TIGR03356">
    <property type="entry name" value="BGL"/>
    <property type="match status" value="1"/>
</dbReference>
<accession>A0AAP5H5S3</accession>
<evidence type="ECO:0000256" key="9">
    <source>
        <dbReference type="PIRSR" id="PIRSR617736-1"/>
    </source>
</evidence>
<evidence type="ECO:0000256" key="7">
    <source>
        <dbReference type="ARBA" id="ARBA00023295"/>
    </source>
</evidence>
<evidence type="ECO:0000313" key="13">
    <source>
        <dbReference type="EMBL" id="MDR6726863.1"/>
    </source>
</evidence>
<evidence type="ECO:0000256" key="4">
    <source>
        <dbReference type="ARBA" id="ARBA00022801"/>
    </source>
</evidence>
<feature type="binding site" evidence="10">
    <location>
        <position position="403"/>
    </location>
    <ligand>
        <name>substrate</name>
    </ligand>
</feature>
<dbReference type="InterPro" id="IPR017736">
    <property type="entry name" value="Glyco_hydro_1_beta-glucosidase"/>
</dbReference>
<gene>
    <name evidence="13" type="ORF">J2W91_005387</name>
</gene>
<dbReference type="InterPro" id="IPR001360">
    <property type="entry name" value="Glyco_hydro_1"/>
</dbReference>
<feature type="binding site" evidence="10">
    <location>
        <position position="167"/>
    </location>
    <ligand>
        <name>substrate</name>
    </ligand>
</feature>
<keyword evidence="4 12" id="KW-0378">Hydrolase</keyword>
<dbReference type="PROSITE" id="PS00653">
    <property type="entry name" value="GLYCOSYL_HYDROL_F1_2"/>
    <property type="match status" value="1"/>
</dbReference>
<dbReference type="SUPFAM" id="SSF51445">
    <property type="entry name" value="(Trans)glycosidases"/>
    <property type="match status" value="1"/>
</dbReference>
<comment type="caution">
    <text evidence="13">The sequence shown here is derived from an EMBL/GenBank/DDBJ whole genome shotgun (WGS) entry which is preliminary data.</text>
</comment>
<evidence type="ECO:0000256" key="1">
    <source>
        <dbReference type="ARBA" id="ARBA00000448"/>
    </source>
</evidence>
<dbReference type="InterPro" id="IPR017853">
    <property type="entry name" value="GH"/>
</dbReference>
<dbReference type="GO" id="GO:0008422">
    <property type="term" value="F:beta-glucosidase activity"/>
    <property type="evidence" value="ECO:0007669"/>
    <property type="project" value="UniProtKB-EC"/>
</dbReference>
<keyword evidence="7 12" id="KW-0326">Glycosidase</keyword>
<feature type="binding site" evidence="10">
    <location>
        <position position="23"/>
    </location>
    <ligand>
        <name>substrate</name>
    </ligand>
</feature>
<name>A0AAP5H5S3_PAEAM</name>
<comment type="similarity">
    <text evidence="2 12">Belongs to the glycosyl hydrolase 1 family.</text>
</comment>
<feature type="binding site" evidence="10">
    <location>
        <begin position="410"/>
        <end position="411"/>
    </location>
    <ligand>
        <name>substrate</name>
    </ligand>
</feature>
<dbReference type="InterPro" id="IPR018120">
    <property type="entry name" value="Glyco_hydro_1_AS"/>
</dbReference>
<dbReference type="EC" id="3.2.1.21" evidence="3 12"/>
<dbReference type="EMBL" id="JAVDTR010000020">
    <property type="protein sequence ID" value="MDR6726863.1"/>
    <property type="molecule type" value="Genomic_DNA"/>
</dbReference>
<dbReference type="InterPro" id="IPR033132">
    <property type="entry name" value="GH_1_N_CS"/>
</dbReference>
<evidence type="ECO:0000256" key="10">
    <source>
        <dbReference type="PIRSR" id="PIRSR617736-2"/>
    </source>
</evidence>
<dbReference type="PANTHER" id="PTHR10353">
    <property type="entry name" value="GLYCOSYL HYDROLASE"/>
    <property type="match status" value="1"/>
</dbReference>
<evidence type="ECO:0000313" key="14">
    <source>
        <dbReference type="Proteomes" id="UP001254832"/>
    </source>
</evidence>
<dbReference type="GO" id="GO:0030245">
    <property type="term" value="P:cellulose catabolic process"/>
    <property type="evidence" value="ECO:0007669"/>
    <property type="project" value="UniProtKB-KW"/>
</dbReference>
<reference evidence="13" key="1">
    <citation type="submission" date="2023-07" db="EMBL/GenBank/DDBJ databases">
        <title>Sorghum-associated microbial communities from plants grown in Nebraska, USA.</title>
        <authorList>
            <person name="Schachtman D."/>
        </authorList>
    </citation>
    <scope>NUCLEOTIDE SEQUENCE</scope>
    <source>
        <strain evidence="13">BE80</strain>
    </source>
</reference>
<evidence type="ECO:0000256" key="12">
    <source>
        <dbReference type="RuleBase" id="RU361175"/>
    </source>
</evidence>
<dbReference type="Gene3D" id="3.20.20.80">
    <property type="entry name" value="Glycosidases"/>
    <property type="match status" value="1"/>
</dbReference>
<dbReference type="PROSITE" id="PS00572">
    <property type="entry name" value="GLYCOSYL_HYDROL_F1_1"/>
    <property type="match status" value="1"/>
</dbReference>
<dbReference type="GO" id="GO:0005829">
    <property type="term" value="C:cytosol"/>
    <property type="evidence" value="ECO:0007669"/>
    <property type="project" value="TreeGrafter"/>
</dbReference>
<evidence type="ECO:0000256" key="6">
    <source>
        <dbReference type="ARBA" id="ARBA00023277"/>
    </source>
</evidence>
<keyword evidence="8" id="KW-0624">Polysaccharide degradation</keyword>
<comment type="catalytic activity">
    <reaction evidence="1 12">
        <text>Hydrolysis of terminal, non-reducing beta-D-glucosyl residues with release of beta-D-glucose.</text>
        <dbReference type="EC" id="3.2.1.21"/>
    </reaction>
</comment>
<evidence type="ECO:0000256" key="11">
    <source>
        <dbReference type="PROSITE-ProRule" id="PRU10055"/>
    </source>
</evidence>
<proteinExistence type="inferred from homology"/>
<feature type="active site" description="Nucleophile" evidence="9 11">
    <location>
        <position position="357"/>
    </location>
</feature>